<dbReference type="AlphaFoldDB" id="A0A1U7DKH0"/>
<proteinExistence type="predicted"/>
<organism evidence="1 2">
    <name type="scientific">Brevirhabdus pacifica</name>
    <dbReference type="NCBI Taxonomy" id="1267768"/>
    <lineage>
        <taxon>Bacteria</taxon>
        <taxon>Pseudomonadati</taxon>
        <taxon>Pseudomonadota</taxon>
        <taxon>Alphaproteobacteria</taxon>
        <taxon>Rhodobacterales</taxon>
        <taxon>Paracoccaceae</taxon>
        <taxon>Brevirhabdus</taxon>
    </lineage>
</organism>
<protein>
    <submittedName>
        <fullName evidence="1">Uncharacterized protein</fullName>
    </submittedName>
</protein>
<dbReference type="OrthoDB" id="5288220at2"/>
<sequence length="112" mass="12240">MTMMTAFPAQALAAVDRAGTKYIPTRRDEEFRRQLDRLFARDEAGAQTASLRTDLGTGDARGLAVIEAAGGGKSTLIEKGLSRHPMLQPKYEGHLPYIKIDAPSPARQPRAF</sequence>
<evidence type="ECO:0000313" key="1">
    <source>
        <dbReference type="EMBL" id="APX90379.1"/>
    </source>
</evidence>
<reference evidence="1 2" key="1">
    <citation type="submission" date="2017-01" db="EMBL/GenBank/DDBJ databases">
        <title>Genomic analysis of Xuhuaishuia manganoxidans DY6-4.</title>
        <authorList>
            <person name="Wang X."/>
        </authorList>
    </citation>
    <scope>NUCLEOTIDE SEQUENCE [LARGE SCALE GENOMIC DNA]</scope>
    <source>
        <strain evidence="1 2">DY6-4</strain>
    </source>
</reference>
<name>A0A1U7DKH0_9RHOB</name>
<gene>
    <name evidence="1" type="ORF">BV394_12105</name>
</gene>
<evidence type="ECO:0000313" key="2">
    <source>
        <dbReference type="Proteomes" id="UP000187266"/>
    </source>
</evidence>
<accession>A0A1U7DKH0</accession>
<keyword evidence="2" id="KW-1185">Reference proteome</keyword>
<dbReference type="Proteomes" id="UP000187266">
    <property type="component" value="Chromosome"/>
</dbReference>
<dbReference type="EMBL" id="CP019124">
    <property type="protein sequence ID" value="APX90379.1"/>
    <property type="molecule type" value="Genomic_DNA"/>
</dbReference>
<dbReference type="STRING" id="1267768.BV394_12105"/>